<accession>A0A4V1IUE1</accession>
<dbReference type="GO" id="GO:0045337">
    <property type="term" value="P:farnesyl diphosphate biosynthetic process"/>
    <property type="evidence" value="ECO:0007669"/>
    <property type="project" value="TreeGrafter"/>
</dbReference>
<evidence type="ECO:0000256" key="4">
    <source>
        <dbReference type="ARBA" id="ARBA00006706"/>
    </source>
</evidence>
<evidence type="ECO:0000256" key="6">
    <source>
        <dbReference type="ARBA" id="ARBA00022679"/>
    </source>
</evidence>
<gene>
    <name evidence="12" type="ORF">CXG81DRAFT_13470</name>
</gene>
<dbReference type="GO" id="GO:0046872">
    <property type="term" value="F:metal ion binding"/>
    <property type="evidence" value="ECO:0007669"/>
    <property type="project" value="UniProtKB-KW"/>
</dbReference>
<evidence type="ECO:0000313" key="13">
    <source>
        <dbReference type="Proteomes" id="UP000274922"/>
    </source>
</evidence>
<dbReference type="FunFam" id="1.10.600.10:FF:000006">
    <property type="entry name" value="Farnesyl pyrophosphate synthase"/>
    <property type="match status" value="1"/>
</dbReference>
<feature type="region of interest" description="Disordered" evidence="11">
    <location>
        <begin position="1"/>
        <end position="25"/>
    </location>
</feature>
<evidence type="ECO:0000256" key="1">
    <source>
        <dbReference type="ARBA" id="ARBA00001946"/>
    </source>
</evidence>
<keyword evidence="7" id="KW-0479">Metal-binding</keyword>
<keyword evidence="9" id="KW-0443">Lipid metabolism</keyword>
<evidence type="ECO:0000256" key="7">
    <source>
        <dbReference type="ARBA" id="ARBA00022723"/>
    </source>
</evidence>
<proteinExistence type="inferred from homology"/>
<evidence type="ECO:0000256" key="8">
    <source>
        <dbReference type="ARBA" id="ARBA00022842"/>
    </source>
</evidence>
<dbReference type="PROSITE" id="PS00444">
    <property type="entry name" value="POLYPRENYL_SYNTHASE_2"/>
    <property type="match status" value="1"/>
</dbReference>
<comment type="pathway">
    <text evidence="3">Isoprenoid biosynthesis; farnesyl diphosphate biosynthesis; farnesyl diphosphate from geranyl diphosphate and isopentenyl diphosphate: step 1/1.</text>
</comment>
<dbReference type="OrthoDB" id="10257492at2759"/>
<dbReference type="InterPro" id="IPR000092">
    <property type="entry name" value="Polyprenyl_synt"/>
</dbReference>
<dbReference type="PROSITE" id="PS00723">
    <property type="entry name" value="POLYPRENYL_SYNTHASE_1"/>
    <property type="match status" value="1"/>
</dbReference>
<evidence type="ECO:0008006" key="14">
    <source>
        <dbReference type="Google" id="ProtNLM"/>
    </source>
</evidence>
<dbReference type="GO" id="GO:0004337">
    <property type="term" value="F:(2E,6E)-farnesyl diphosphate synthase activity"/>
    <property type="evidence" value="ECO:0007669"/>
    <property type="project" value="TreeGrafter"/>
</dbReference>
<evidence type="ECO:0000256" key="5">
    <source>
        <dbReference type="ARBA" id="ARBA00022516"/>
    </source>
</evidence>
<comment type="cofactor">
    <cofactor evidence="1">
        <name>Mg(2+)</name>
        <dbReference type="ChEBI" id="CHEBI:18420"/>
    </cofactor>
</comment>
<dbReference type="EMBL" id="ML014228">
    <property type="protein sequence ID" value="RKP00239.1"/>
    <property type="molecule type" value="Genomic_DNA"/>
</dbReference>
<sequence>MAPHAPPAGPLEAATAPNPFPTPRKNERDDFLQAFDVFRDDILDLFRSYRLPAEGMAHVKRMFDYTLHGGKLNRGLTVASAYAQLTHQKQLQGDAALHCAVLGWAIEWLQSCFLIADDIMDQSITRRGQPCWYKLPGVGAAAINDAFLVEAAMFALLRKYFRRHARYSDFVDLFQTTIMQTELGQLMDLLTAPEDHVDLARFSAEKHAYIVEYKTAYYSFYLPVAAAMLLADITDEALFAKARGVLLPLGEYFQVQDDFLDCYGDPAVMGKVGTDIQDNKCSWLVVQALQRASPEQRARLDAHYGRKTEQDIAAVKQVYRELDIEQCFRDYEEASYRRILALIDEFKDPQLPPDIFIEFTHRIYKRKV</sequence>
<evidence type="ECO:0000313" key="12">
    <source>
        <dbReference type="EMBL" id="RKP00239.1"/>
    </source>
</evidence>
<dbReference type="SUPFAM" id="SSF48576">
    <property type="entry name" value="Terpenoid synthases"/>
    <property type="match status" value="1"/>
</dbReference>
<dbReference type="SFLD" id="SFLDS00005">
    <property type="entry name" value="Isoprenoid_Synthase_Type_I"/>
    <property type="match status" value="1"/>
</dbReference>
<organism evidence="12 13">
    <name type="scientific">Caulochytrium protostelioides</name>
    <dbReference type="NCBI Taxonomy" id="1555241"/>
    <lineage>
        <taxon>Eukaryota</taxon>
        <taxon>Fungi</taxon>
        <taxon>Fungi incertae sedis</taxon>
        <taxon>Chytridiomycota</taxon>
        <taxon>Chytridiomycota incertae sedis</taxon>
        <taxon>Chytridiomycetes</taxon>
        <taxon>Caulochytriales</taxon>
        <taxon>Caulochytriaceae</taxon>
        <taxon>Caulochytrium</taxon>
    </lineage>
</organism>
<dbReference type="PANTHER" id="PTHR11525:SF0">
    <property type="entry name" value="FARNESYL PYROPHOSPHATE SYNTHASE"/>
    <property type="match status" value="1"/>
</dbReference>
<keyword evidence="5" id="KW-0444">Lipid biosynthesis</keyword>
<dbReference type="PANTHER" id="PTHR11525">
    <property type="entry name" value="FARNESYL-PYROPHOSPHATE SYNTHETASE"/>
    <property type="match status" value="1"/>
</dbReference>
<keyword evidence="13" id="KW-1185">Reference proteome</keyword>
<evidence type="ECO:0000256" key="10">
    <source>
        <dbReference type="RuleBase" id="RU004466"/>
    </source>
</evidence>
<evidence type="ECO:0000256" key="3">
    <source>
        <dbReference type="ARBA" id="ARBA00005035"/>
    </source>
</evidence>
<evidence type="ECO:0000256" key="9">
    <source>
        <dbReference type="ARBA" id="ARBA00023098"/>
    </source>
</evidence>
<dbReference type="InterPro" id="IPR008949">
    <property type="entry name" value="Isoprenoid_synthase_dom_sf"/>
</dbReference>
<comment type="similarity">
    <text evidence="4 10">Belongs to the FPP/GGPP synthase family.</text>
</comment>
<dbReference type="STRING" id="1555241.A0A4V1IUE1"/>
<comment type="pathway">
    <text evidence="2">Isoprenoid biosynthesis; geranyl diphosphate biosynthesis; geranyl diphosphate from dimethylallyl diphosphate and isopentenyl diphosphate: step 1/1.</text>
</comment>
<reference evidence="13" key="1">
    <citation type="journal article" date="2018" name="Nat. Microbiol.">
        <title>Leveraging single-cell genomics to expand the fungal tree of life.</title>
        <authorList>
            <person name="Ahrendt S.R."/>
            <person name="Quandt C.A."/>
            <person name="Ciobanu D."/>
            <person name="Clum A."/>
            <person name="Salamov A."/>
            <person name="Andreopoulos B."/>
            <person name="Cheng J.F."/>
            <person name="Woyke T."/>
            <person name="Pelin A."/>
            <person name="Henrissat B."/>
            <person name="Reynolds N.K."/>
            <person name="Benny G.L."/>
            <person name="Smith M.E."/>
            <person name="James T.Y."/>
            <person name="Grigoriev I.V."/>
        </authorList>
    </citation>
    <scope>NUCLEOTIDE SEQUENCE [LARGE SCALE GENOMIC DNA]</scope>
    <source>
        <strain evidence="13">ATCC 52028</strain>
    </source>
</reference>
<evidence type="ECO:0000256" key="2">
    <source>
        <dbReference type="ARBA" id="ARBA00004932"/>
    </source>
</evidence>
<keyword evidence="6 10" id="KW-0808">Transferase</keyword>
<dbReference type="GO" id="GO:0004161">
    <property type="term" value="F:dimethylallyltranstransferase activity"/>
    <property type="evidence" value="ECO:0007669"/>
    <property type="project" value="TreeGrafter"/>
</dbReference>
<dbReference type="Proteomes" id="UP000274922">
    <property type="component" value="Unassembled WGS sequence"/>
</dbReference>
<dbReference type="InterPro" id="IPR033749">
    <property type="entry name" value="Polyprenyl_synt_CS"/>
</dbReference>
<dbReference type="InterPro" id="IPR039702">
    <property type="entry name" value="FPS1-like"/>
</dbReference>
<evidence type="ECO:0000256" key="11">
    <source>
        <dbReference type="SAM" id="MobiDB-lite"/>
    </source>
</evidence>
<dbReference type="AlphaFoldDB" id="A0A4V1IUE1"/>
<dbReference type="Gene3D" id="1.10.600.10">
    <property type="entry name" value="Farnesyl Diphosphate Synthase"/>
    <property type="match status" value="1"/>
</dbReference>
<protein>
    <recommendedName>
        <fullName evidence="14">Farnesyl pyrophosphate synthase</fullName>
    </recommendedName>
</protein>
<dbReference type="GO" id="GO:0005737">
    <property type="term" value="C:cytoplasm"/>
    <property type="evidence" value="ECO:0007669"/>
    <property type="project" value="TreeGrafter"/>
</dbReference>
<dbReference type="SFLD" id="SFLDG01017">
    <property type="entry name" value="Polyprenyl_Transferase_Like"/>
    <property type="match status" value="1"/>
</dbReference>
<name>A0A4V1IUE1_9FUNG</name>
<keyword evidence="8" id="KW-0460">Magnesium</keyword>
<dbReference type="CDD" id="cd00685">
    <property type="entry name" value="Trans_IPPS_HT"/>
    <property type="match status" value="1"/>
</dbReference>
<dbReference type="Pfam" id="PF00348">
    <property type="entry name" value="polyprenyl_synt"/>
    <property type="match status" value="1"/>
</dbReference>